<comment type="caution">
    <text evidence="2">The sequence shown here is derived from an EMBL/GenBank/DDBJ whole genome shotgun (WGS) entry which is preliminary data.</text>
</comment>
<feature type="compositionally biased region" description="Polar residues" evidence="1">
    <location>
        <begin position="10"/>
        <end position="26"/>
    </location>
</feature>
<dbReference type="Proteomes" id="UP001557470">
    <property type="component" value="Unassembled WGS sequence"/>
</dbReference>
<protein>
    <submittedName>
        <fullName evidence="2">Uncharacterized protein</fullName>
    </submittedName>
</protein>
<name>A0ABD0XU69_UMBPY</name>
<accession>A0ABD0XU69</accession>
<evidence type="ECO:0000313" key="2">
    <source>
        <dbReference type="EMBL" id="KAL1007450.1"/>
    </source>
</evidence>
<keyword evidence="3" id="KW-1185">Reference proteome</keyword>
<evidence type="ECO:0000313" key="3">
    <source>
        <dbReference type="Proteomes" id="UP001557470"/>
    </source>
</evidence>
<dbReference type="AlphaFoldDB" id="A0ABD0XU69"/>
<sequence>MREGILIAVTGSTIGSTHSPGNTVVTDHTDPEKKGNLTPGTQVDRPIQARSILLGTSCSIAPRCSEDSRRLNINPLQEVEAVD</sequence>
<organism evidence="2 3">
    <name type="scientific">Umbra pygmaea</name>
    <name type="common">Eastern mudminnow</name>
    <dbReference type="NCBI Taxonomy" id="75934"/>
    <lineage>
        <taxon>Eukaryota</taxon>
        <taxon>Metazoa</taxon>
        <taxon>Chordata</taxon>
        <taxon>Craniata</taxon>
        <taxon>Vertebrata</taxon>
        <taxon>Euteleostomi</taxon>
        <taxon>Actinopterygii</taxon>
        <taxon>Neopterygii</taxon>
        <taxon>Teleostei</taxon>
        <taxon>Protacanthopterygii</taxon>
        <taxon>Esociformes</taxon>
        <taxon>Umbridae</taxon>
        <taxon>Umbra</taxon>
    </lineage>
</organism>
<feature type="region of interest" description="Disordered" evidence="1">
    <location>
        <begin position="10"/>
        <end position="42"/>
    </location>
</feature>
<dbReference type="EMBL" id="JAGEUA010000002">
    <property type="protein sequence ID" value="KAL1007450.1"/>
    <property type="molecule type" value="Genomic_DNA"/>
</dbReference>
<reference evidence="2 3" key="1">
    <citation type="submission" date="2024-06" db="EMBL/GenBank/DDBJ databases">
        <authorList>
            <person name="Pan Q."/>
            <person name="Wen M."/>
            <person name="Jouanno E."/>
            <person name="Zahm M."/>
            <person name="Klopp C."/>
            <person name="Cabau C."/>
            <person name="Louis A."/>
            <person name="Berthelot C."/>
            <person name="Parey E."/>
            <person name="Roest Crollius H."/>
            <person name="Montfort J."/>
            <person name="Robinson-Rechavi M."/>
            <person name="Bouchez O."/>
            <person name="Lampietro C."/>
            <person name="Lopez Roques C."/>
            <person name="Donnadieu C."/>
            <person name="Postlethwait J."/>
            <person name="Bobe J."/>
            <person name="Verreycken H."/>
            <person name="Guiguen Y."/>
        </authorList>
    </citation>
    <scope>NUCLEOTIDE SEQUENCE [LARGE SCALE GENOMIC DNA]</scope>
    <source>
        <strain evidence="2">Up_M1</strain>
        <tissue evidence="2">Testis</tissue>
    </source>
</reference>
<gene>
    <name evidence="2" type="ORF">UPYG_G00086910</name>
</gene>
<proteinExistence type="predicted"/>
<evidence type="ECO:0000256" key="1">
    <source>
        <dbReference type="SAM" id="MobiDB-lite"/>
    </source>
</evidence>